<evidence type="ECO:0000313" key="6">
    <source>
        <dbReference type="Proteomes" id="UP000241808"/>
    </source>
</evidence>
<dbReference type="Pfam" id="PF00376">
    <property type="entry name" value="MerR"/>
    <property type="match status" value="1"/>
</dbReference>
<dbReference type="GO" id="GO:0003700">
    <property type="term" value="F:DNA-binding transcription factor activity"/>
    <property type="evidence" value="ECO:0007669"/>
    <property type="project" value="InterPro"/>
</dbReference>
<dbReference type="InterPro" id="IPR015358">
    <property type="entry name" value="Tscrpt_reg_MerR_DNA-bd"/>
</dbReference>
<dbReference type="PANTHER" id="PTHR30204:SF94">
    <property type="entry name" value="HEAVY METAL-DEPENDENT TRANSCRIPTIONAL REGULATOR HI_0293-RELATED"/>
    <property type="match status" value="1"/>
</dbReference>
<feature type="domain" description="HTH merR-type" evidence="4">
    <location>
        <begin position="1"/>
        <end position="69"/>
    </location>
</feature>
<dbReference type="PANTHER" id="PTHR30204">
    <property type="entry name" value="REDOX-CYCLING DRUG-SENSING TRANSCRIPTIONAL ACTIVATOR SOXR"/>
    <property type="match status" value="1"/>
</dbReference>
<name>A0A2T4YWU7_9HYPH</name>
<comment type="caution">
    <text evidence="5">The sequence shown here is derived from an EMBL/GenBank/DDBJ whole genome shotgun (WGS) entry which is preliminary data.</text>
</comment>
<sequence length="130" mass="14611">MNIGKAAERSGVSAKMIRYYESVDLLPAADRTGNGYRSYTEEDVARLSFVRRSRDLGFSIERIRELLGLWGDQHRSNGEVRSLAREHVTELEGQAAKLQAMIQTLRHLMHSCEGAGERALCPILENLGHN</sequence>
<dbReference type="InterPro" id="IPR047057">
    <property type="entry name" value="MerR_fam"/>
</dbReference>
<dbReference type="InterPro" id="IPR000551">
    <property type="entry name" value="MerR-type_HTH_dom"/>
</dbReference>
<dbReference type="Pfam" id="PF09278">
    <property type="entry name" value="MerR-DNA-bind"/>
    <property type="match status" value="1"/>
</dbReference>
<dbReference type="InterPro" id="IPR009061">
    <property type="entry name" value="DNA-bd_dom_put_sf"/>
</dbReference>
<dbReference type="Gene3D" id="1.10.1660.10">
    <property type="match status" value="1"/>
</dbReference>
<evidence type="ECO:0000313" key="5">
    <source>
        <dbReference type="EMBL" id="PTM49549.1"/>
    </source>
</evidence>
<keyword evidence="1" id="KW-0805">Transcription regulation</keyword>
<dbReference type="Proteomes" id="UP000241808">
    <property type="component" value="Unassembled WGS sequence"/>
</dbReference>
<accession>A0A2T4YWU7</accession>
<dbReference type="SMART" id="SM00422">
    <property type="entry name" value="HTH_MERR"/>
    <property type="match status" value="1"/>
</dbReference>
<keyword evidence="6" id="KW-1185">Reference proteome</keyword>
<evidence type="ECO:0000256" key="2">
    <source>
        <dbReference type="ARBA" id="ARBA00023125"/>
    </source>
</evidence>
<evidence type="ECO:0000256" key="1">
    <source>
        <dbReference type="ARBA" id="ARBA00023015"/>
    </source>
</evidence>
<proteinExistence type="predicted"/>
<gene>
    <name evidence="5" type="ORF">C8P69_11819</name>
</gene>
<keyword evidence="3" id="KW-0804">Transcription</keyword>
<evidence type="ECO:0000256" key="3">
    <source>
        <dbReference type="ARBA" id="ARBA00023163"/>
    </source>
</evidence>
<dbReference type="SUPFAM" id="SSF46955">
    <property type="entry name" value="Putative DNA-binding domain"/>
    <property type="match status" value="1"/>
</dbReference>
<dbReference type="OrthoDB" id="9802944at2"/>
<evidence type="ECO:0000259" key="4">
    <source>
        <dbReference type="PROSITE" id="PS50937"/>
    </source>
</evidence>
<keyword evidence="2" id="KW-0238">DNA-binding</keyword>
<organism evidence="5 6">
    <name type="scientific">Phreatobacter oligotrophus</name>
    <dbReference type="NCBI Taxonomy" id="1122261"/>
    <lineage>
        <taxon>Bacteria</taxon>
        <taxon>Pseudomonadati</taxon>
        <taxon>Pseudomonadota</taxon>
        <taxon>Alphaproteobacteria</taxon>
        <taxon>Hyphomicrobiales</taxon>
        <taxon>Phreatobacteraceae</taxon>
        <taxon>Phreatobacter</taxon>
    </lineage>
</organism>
<dbReference type="PRINTS" id="PR00040">
    <property type="entry name" value="HTHMERR"/>
</dbReference>
<dbReference type="PROSITE" id="PS50937">
    <property type="entry name" value="HTH_MERR_2"/>
    <property type="match status" value="1"/>
</dbReference>
<dbReference type="RefSeq" id="WP_108179493.1">
    <property type="nucleotide sequence ID" value="NZ_PZZL01000018.1"/>
</dbReference>
<dbReference type="GO" id="GO:0003677">
    <property type="term" value="F:DNA binding"/>
    <property type="evidence" value="ECO:0007669"/>
    <property type="project" value="UniProtKB-KW"/>
</dbReference>
<dbReference type="AlphaFoldDB" id="A0A2T4YWU7"/>
<protein>
    <submittedName>
        <fullName evidence="5">Cu(I)-responsive transcriptional regulator</fullName>
    </submittedName>
</protein>
<dbReference type="PROSITE" id="PS00552">
    <property type="entry name" value="HTH_MERR_1"/>
    <property type="match status" value="1"/>
</dbReference>
<dbReference type="EMBL" id="PZZL01000018">
    <property type="protein sequence ID" value="PTM49549.1"/>
    <property type="molecule type" value="Genomic_DNA"/>
</dbReference>
<reference evidence="5 6" key="1">
    <citation type="submission" date="2018-04" db="EMBL/GenBank/DDBJ databases">
        <title>Genomic Encyclopedia of Archaeal and Bacterial Type Strains, Phase II (KMG-II): from individual species to whole genera.</title>
        <authorList>
            <person name="Goeker M."/>
        </authorList>
    </citation>
    <scope>NUCLEOTIDE SEQUENCE [LARGE SCALE GENOMIC DNA]</scope>
    <source>
        <strain evidence="5 6">DSM 25521</strain>
    </source>
</reference>